<dbReference type="SUPFAM" id="SSF46565">
    <property type="entry name" value="Chaperone J-domain"/>
    <property type="match status" value="1"/>
</dbReference>
<organism evidence="2 3">
    <name type="scientific">Dendrobium catenatum</name>
    <dbReference type="NCBI Taxonomy" id="906689"/>
    <lineage>
        <taxon>Eukaryota</taxon>
        <taxon>Viridiplantae</taxon>
        <taxon>Streptophyta</taxon>
        <taxon>Embryophyta</taxon>
        <taxon>Tracheophyta</taxon>
        <taxon>Spermatophyta</taxon>
        <taxon>Magnoliopsida</taxon>
        <taxon>Liliopsida</taxon>
        <taxon>Asparagales</taxon>
        <taxon>Orchidaceae</taxon>
        <taxon>Epidendroideae</taxon>
        <taxon>Malaxideae</taxon>
        <taxon>Dendrobiinae</taxon>
        <taxon>Dendrobium</taxon>
    </lineage>
</organism>
<protein>
    <submittedName>
        <fullName evidence="2">Auxilin-related protein 1</fullName>
    </submittedName>
</protein>
<dbReference type="GO" id="GO:0031982">
    <property type="term" value="C:vesicle"/>
    <property type="evidence" value="ECO:0007669"/>
    <property type="project" value="TreeGrafter"/>
</dbReference>
<dbReference type="AlphaFoldDB" id="A0A2I0VZR9"/>
<dbReference type="GO" id="GO:0005737">
    <property type="term" value="C:cytoplasm"/>
    <property type="evidence" value="ECO:0007669"/>
    <property type="project" value="TreeGrafter"/>
</dbReference>
<evidence type="ECO:0000313" key="3">
    <source>
        <dbReference type="Proteomes" id="UP000233837"/>
    </source>
</evidence>
<dbReference type="PANTHER" id="PTHR23172">
    <property type="entry name" value="AUXILIN/CYCLIN G-ASSOCIATED KINASE-RELATED"/>
    <property type="match status" value="1"/>
</dbReference>
<proteinExistence type="predicted"/>
<dbReference type="GO" id="GO:0072583">
    <property type="term" value="P:clathrin-dependent endocytosis"/>
    <property type="evidence" value="ECO:0007669"/>
    <property type="project" value="TreeGrafter"/>
</dbReference>
<keyword evidence="3" id="KW-1185">Reference proteome</keyword>
<gene>
    <name evidence="2" type="ORF">MA16_Dca010633</name>
</gene>
<dbReference type="InterPro" id="IPR036869">
    <property type="entry name" value="J_dom_sf"/>
</dbReference>
<dbReference type="GO" id="GO:0072318">
    <property type="term" value="P:clathrin coat disassembly"/>
    <property type="evidence" value="ECO:0007669"/>
    <property type="project" value="TreeGrafter"/>
</dbReference>
<evidence type="ECO:0000256" key="1">
    <source>
        <dbReference type="SAM" id="MobiDB-lite"/>
    </source>
</evidence>
<dbReference type="GO" id="GO:0030276">
    <property type="term" value="F:clathrin binding"/>
    <property type="evidence" value="ECO:0007669"/>
    <property type="project" value="TreeGrafter"/>
</dbReference>
<dbReference type="Proteomes" id="UP000233837">
    <property type="component" value="Unassembled WGS sequence"/>
</dbReference>
<dbReference type="STRING" id="906689.A0A2I0VZR9"/>
<sequence length="453" mass="49988">MDDVVNFLSGEYGIRQPGKSIPMAASKPSPATTLPSWNNRSSKSGKLSNFSDGVLEEDSALSSSNKDYVLESLGMGLTETKGLGFEELVYGNKAAEDPFLVFEMGYPSFHQSSVHSNVISSASVDERDFFDVSSGIGRFKSSFASEGSGRIGKVNIPSSVFQNPSNVQKFIVKEPLQSSSQYSNPIARPPNPPMLGESFEFFSLYENAAVEKERAATTSKHEKTNYNGIEAFFSNIGLGGNLRPVQMEAISESIFDAPFEMQGALGGAPQGPAGSNLNIKESSSMNSRMDDLSFGIGAFQSPSKFQDIDGDNEHRRQARYERERKKIERAEKALSEKIEHDFELQKEKKEREMIAEELDIKVKQWAAGREGNLRALISTLQDVLWPECEWKPVSLGNLMTSASVKKAYGKAALCIHPDKVQQKGATLRQKYVAEKVFYLLTEALNKFSSEELS</sequence>
<dbReference type="Gene3D" id="1.10.287.110">
    <property type="entry name" value="DnaJ domain"/>
    <property type="match status" value="1"/>
</dbReference>
<dbReference type="EMBL" id="KZ503042">
    <property type="protein sequence ID" value="PKU68889.1"/>
    <property type="molecule type" value="Genomic_DNA"/>
</dbReference>
<dbReference type="OrthoDB" id="1717591at2759"/>
<name>A0A2I0VZR9_9ASPA</name>
<feature type="region of interest" description="Disordered" evidence="1">
    <location>
        <begin position="16"/>
        <end position="50"/>
    </location>
</feature>
<reference evidence="2 3" key="1">
    <citation type="journal article" date="2016" name="Sci. Rep.">
        <title>The Dendrobium catenatum Lindl. genome sequence provides insights into polysaccharide synthase, floral development and adaptive evolution.</title>
        <authorList>
            <person name="Zhang G.Q."/>
            <person name="Xu Q."/>
            <person name="Bian C."/>
            <person name="Tsai W.C."/>
            <person name="Yeh C.M."/>
            <person name="Liu K.W."/>
            <person name="Yoshida K."/>
            <person name="Zhang L.S."/>
            <person name="Chang S.B."/>
            <person name="Chen F."/>
            <person name="Shi Y."/>
            <person name="Su Y.Y."/>
            <person name="Zhang Y.Q."/>
            <person name="Chen L.J."/>
            <person name="Yin Y."/>
            <person name="Lin M."/>
            <person name="Huang H."/>
            <person name="Deng H."/>
            <person name="Wang Z.W."/>
            <person name="Zhu S.L."/>
            <person name="Zhao X."/>
            <person name="Deng C."/>
            <person name="Niu S.C."/>
            <person name="Huang J."/>
            <person name="Wang M."/>
            <person name="Liu G.H."/>
            <person name="Yang H.J."/>
            <person name="Xiao X.J."/>
            <person name="Hsiao Y.Y."/>
            <person name="Wu W.L."/>
            <person name="Chen Y.Y."/>
            <person name="Mitsuda N."/>
            <person name="Ohme-Takagi M."/>
            <person name="Luo Y.B."/>
            <person name="Van de Peer Y."/>
            <person name="Liu Z.J."/>
        </authorList>
    </citation>
    <scope>NUCLEOTIDE SEQUENCE [LARGE SCALE GENOMIC DNA]</scope>
    <source>
        <tissue evidence="2">The whole plant</tissue>
    </source>
</reference>
<feature type="compositionally biased region" description="Polar residues" evidence="1">
    <location>
        <begin position="29"/>
        <end position="50"/>
    </location>
</feature>
<reference evidence="2 3" key="2">
    <citation type="journal article" date="2017" name="Nature">
        <title>The Apostasia genome and the evolution of orchids.</title>
        <authorList>
            <person name="Zhang G.Q."/>
            <person name="Liu K.W."/>
            <person name="Li Z."/>
            <person name="Lohaus R."/>
            <person name="Hsiao Y.Y."/>
            <person name="Niu S.C."/>
            <person name="Wang J.Y."/>
            <person name="Lin Y.C."/>
            <person name="Xu Q."/>
            <person name="Chen L.J."/>
            <person name="Yoshida K."/>
            <person name="Fujiwara S."/>
            <person name="Wang Z.W."/>
            <person name="Zhang Y.Q."/>
            <person name="Mitsuda N."/>
            <person name="Wang M."/>
            <person name="Liu G.H."/>
            <person name="Pecoraro L."/>
            <person name="Huang H.X."/>
            <person name="Xiao X.J."/>
            <person name="Lin M."/>
            <person name="Wu X.Y."/>
            <person name="Wu W.L."/>
            <person name="Chen Y.Y."/>
            <person name="Chang S.B."/>
            <person name="Sakamoto S."/>
            <person name="Ohme-Takagi M."/>
            <person name="Yagi M."/>
            <person name="Zeng S.J."/>
            <person name="Shen C.Y."/>
            <person name="Yeh C.M."/>
            <person name="Luo Y.B."/>
            <person name="Tsai W.C."/>
            <person name="Van de Peer Y."/>
            <person name="Liu Z.J."/>
        </authorList>
    </citation>
    <scope>NUCLEOTIDE SEQUENCE [LARGE SCALE GENOMIC DNA]</scope>
    <source>
        <tissue evidence="2">The whole plant</tissue>
    </source>
</reference>
<evidence type="ECO:0000313" key="2">
    <source>
        <dbReference type="EMBL" id="PKU68889.1"/>
    </source>
</evidence>
<dbReference type="PANTHER" id="PTHR23172:SF19">
    <property type="entry name" value="J DOMAIN-CONTAINING PROTEIN"/>
    <property type="match status" value="1"/>
</dbReference>
<accession>A0A2I0VZR9</accession>